<name>A0AAW1SS92_9CHLO</name>
<evidence type="ECO:0000256" key="2">
    <source>
        <dbReference type="ARBA" id="ARBA00022723"/>
    </source>
</evidence>
<sequence length="411" mass="44492">MPEPWAILGTVVQAPVFGTISLVQQTTVIVEDGIITHMETAADGANLLVEQGLQASSVLRLQDGEFLCPGFIDLHVHAPQYSYAGTATDRPLMEWLGAYAFPREKAHADAEAARAEYTRLAARLAAHGTTTALLFGTMHRQACQELALTFQQRGLRAFIGKVCMDRHSAEGYQETTQEALAETEAFLQWIEELGDERIQAAITPRFVPTCTPELLAGLGQLAAKYDSAVQSHISESFDEVEFSQALHPEVDGRDIELFERAGLLRNRAVMAHGTCLTSAELRRLAETGTAIAHCPLSNFFFGDRLLPVRDVLALGVKVGLGTDVAGGLDWTEAFWLATQGGAAALGLGNVCGTLEVGKSFDALRVDTQNSAAFDVFAADTPLDAFQKFVNLGDDRNISTVWVRGQEISKTP</sequence>
<evidence type="ECO:0000256" key="3">
    <source>
        <dbReference type="ARBA" id="ARBA00022801"/>
    </source>
</evidence>
<evidence type="ECO:0000256" key="4">
    <source>
        <dbReference type="ARBA" id="ARBA00022833"/>
    </source>
</evidence>
<organism evidence="6 7">
    <name type="scientific">Apatococcus fuscideae</name>
    <dbReference type="NCBI Taxonomy" id="2026836"/>
    <lineage>
        <taxon>Eukaryota</taxon>
        <taxon>Viridiplantae</taxon>
        <taxon>Chlorophyta</taxon>
        <taxon>core chlorophytes</taxon>
        <taxon>Trebouxiophyceae</taxon>
        <taxon>Chlorellales</taxon>
        <taxon>Chlorellaceae</taxon>
        <taxon>Apatococcus</taxon>
    </lineage>
</organism>
<comment type="cofactor">
    <cofactor evidence="1">
        <name>Zn(2+)</name>
        <dbReference type="ChEBI" id="CHEBI:29105"/>
    </cofactor>
</comment>
<dbReference type="PANTHER" id="PTHR11271">
    <property type="entry name" value="GUANINE DEAMINASE"/>
    <property type="match status" value="1"/>
</dbReference>
<keyword evidence="3" id="KW-0378">Hydrolase</keyword>
<keyword evidence="4" id="KW-0862">Zinc</keyword>
<dbReference type="InterPro" id="IPR006680">
    <property type="entry name" value="Amidohydro-rel"/>
</dbReference>
<dbReference type="InterPro" id="IPR051607">
    <property type="entry name" value="Metallo-dep_hydrolases"/>
</dbReference>
<evidence type="ECO:0000259" key="5">
    <source>
        <dbReference type="Pfam" id="PF01979"/>
    </source>
</evidence>
<dbReference type="Proteomes" id="UP001485043">
    <property type="component" value="Unassembled WGS sequence"/>
</dbReference>
<keyword evidence="7" id="KW-1185">Reference proteome</keyword>
<evidence type="ECO:0000256" key="1">
    <source>
        <dbReference type="ARBA" id="ARBA00001947"/>
    </source>
</evidence>
<dbReference type="GO" id="GO:0005829">
    <property type="term" value="C:cytosol"/>
    <property type="evidence" value="ECO:0007669"/>
    <property type="project" value="TreeGrafter"/>
</dbReference>
<proteinExistence type="predicted"/>
<dbReference type="EMBL" id="JALJOV010001124">
    <property type="protein sequence ID" value="KAK9853899.1"/>
    <property type="molecule type" value="Genomic_DNA"/>
</dbReference>
<protein>
    <recommendedName>
        <fullName evidence="5">Amidohydrolase-related domain-containing protein</fullName>
    </recommendedName>
</protein>
<keyword evidence="2" id="KW-0479">Metal-binding</keyword>
<dbReference type="Pfam" id="PF01979">
    <property type="entry name" value="Amidohydro_1"/>
    <property type="match status" value="1"/>
</dbReference>
<dbReference type="GO" id="GO:0008270">
    <property type="term" value="F:zinc ion binding"/>
    <property type="evidence" value="ECO:0007669"/>
    <property type="project" value="TreeGrafter"/>
</dbReference>
<dbReference type="InterPro" id="IPR032466">
    <property type="entry name" value="Metal_Hydrolase"/>
</dbReference>
<gene>
    <name evidence="6" type="ORF">WJX84_011060</name>
</gene>
<evidence type="ECO:0000313" key="6">
    <source>
        <dbReference type="EMBL" id="KAK9853899.1"/>
    </source>
</evidence>
<dbReference type="Gene3D" id="3.20.20.140">
    <property type="entry name" value="Metal-dependent hydrolases"/>
    <property type="match status" value="1"/>
</dbReference>
<dbReference type="InterPro" id="IPR011059">
    <property type="entry name" value="Metal-dep_hydrolase_composite"/>
</dbReference>
<dbReference type="AlphaFoldDB" id="A0AAW1SS92"/>
<reference evidence="6 7" key="1">
    <citation type="journal article" date="2024" name="Nat. Commun.">
        <title>Phylogenomics reveals the evolutionary origins of lichenization in chlorophyte algae.</title>
        <authorList>
            <person name="Puginier C."/>
            <person name="Libourel C."/>
            <person name="Otte J."/>
            <person name="Skaloud P."/>
            <person name="Haon M."/>
            <person name="Grisel S."/>
            <person name="Petersen M."/>
            <person name="Berrin J.G."/>
            <person name="Delaux P.M."/>
            <person name="Dal Grande F."/>
            <person name="Keller J."/>
        </authorList>
    </citation>
    <scope>NUCLEOTIDE SEQUENCE [LARGE SCALE GENOMIC DNA]</scope>
    <source>
        <strain evidence="6 7">SAG 2523</strain>
    </source>
</reference>
<dbReference type="GO" id="GO:0046098">
    <property type="term" value="P:guanine metabolic process"/>
    <property type="evidence" value="ECO:0007669"/>
    <property type="project" value="TreeGrafter"/>
</dbReference>
<feature type="domain" description="Amidohydrolase-related" evidence="5">
    <location>
        <begin position="66"/>
        <end position="406"/>
    </location>
</feature>
<accession>A0AAW1SS92</accession>
<evidence type="ECO:0000313" key="7">
    <source>
        <dbReference type="Proteomes" id="UP001485043"/>
    </source>
</evidence>
<dbReference type="Gene3D" id="2.30.40.10">
    <property type="entry name" value="Urease, subunit C, domain 1"/>
    <property type="match status" value="1"/>
</dbReference>
<comment type="caution">
    <text evidence="6">The sequence shown here is derived from an EMBL/GenBank/DDBJ whole genome shotgun (WGS) entry which is preliminary data.</text>
</comment>
<dbReference type="GO" id="GO:0008892">
    <property type="term" value="F:guanine deaminase activity"/>
    <property type="evidence" value="ECO:0007669"/>
    <property type="project" value="TreeGrafter"/>
</dbReference>
<dbReference type="PANTHER" id="PTHR11271:SF6">
    <property type="entry name" value="GUANINE DEAMINASE"/>
    <property type="match status" value="1"/>
</dbReference>
<dbReference type="SUPFAM" id="SSF51556">
    <property type="entry name" value="Metallo-dependent hydrolases"/>
    <property type="match status" value="1"/>
</dbReference>